<evidence type="ECO:0000259" key="4">
    <source>
        <dbReference type="Pfam" id="PF08241"/>
    </source>
</evidence>
<proteinExistence type="predicted"/>
<keyword evidence="1" id="KW-0489">Methyltransferase</keyword>
<sequence>MVQVATPPALDTSNYVKHTSGNPIQRKLIDRFHEVILEKIVGLNPASFLDAGCGEGFVAELLLERLPALQLTGFDHNPDSVAMAQEKNPTCSFQAASIYEIPFADRSFDVVGCFEVLEHMVEPSKALAELGRVASRSMVISVPHEPYFCLANAARGKNLDIRPRGSDPDHKNFWTKRAFGDFLVETCPEFEVSWLGGSLPWTVCVATRT</sequence>
<dbReference type="AlphaFoldDB" id="A0A6J4N4H2"/>
<reference evidence="5" key="1">
    <citation type="submission" date="2020-02" db="EMBL/GenBank/DDBJ databases">
        <authorList>
            <person name="Meier V. D."/>
        </authorList>
    </citation>
    <scope>NUCLEOTIDE SEQUENCE</scope>
    <source>
        <strain evidence="5">AVDCRST_MAG21</strain>
    </source>
</reference>
<evidence type="ECO:0000313" key="5">
    <source>
        <dbReference type="EMBL" id="CAA9376262.1"/>
    </source>
</evidence>
<name>A0A6J4N4H2_9ACTN</name>
<keyword evidence="2" id="KW-0808">Transferase</keyword>
<evidence type="ECO:0000256" key="3">
    <source>
        <dbReference type="ARBA" id="ARBA00022691"/>
    </source>
</evidence>
<evidence type="ECO:0000256" key="1">
    <source>
        <dbReference type="ARBA" id="ARBA00022603"/>
    </source>
</evidence>
<feature type="domain" description="Methyltransferase type 11" evidence="4">
    <location>
        <begin position="49"/>
        <end position="134"/>
    </location>
</feature>
<dbReference type="Pfam" id="PF08241">
    <property type="entry name" value="Methyltransf_11"/>
    <property type="match status" value="1"/>
</dbReference>
<dbReference type="PANTHER" id="PTHR43464">
    <property type="entry name" value="METHYLTRANSFERASE"/>
    <property type="match status" value="1"/>
</dbReference>
<evidence type="ECO:0000256" key="2">
    <source>
        <dbReference type="ARBA" id="ARBA00022679"/>
    </source>
</evidence>
<dbReference type="InterPro" id="IPR029063">
    <property type="entry name" value="SAM-dependent_MTases_sf"/>
</dbReference>
<dbReference type="PANTHER" id="PTHR43464:SF19">
    <property type="entry name" value="UBIQUINONE BIOSYNTHESIS O-METHYLTRANSFERASE, MITOCHONDRIAL"/>
    <property type="match status" value="1"/>
</dbReference>
<organism evidence="5">
    <name type="scientific">uncultured Nocardioidaceae bacterium</name>
    <dbReference type="NCBI Taxonomy" id="253824"/>
    <lineage>
        <taxon>Bacteria</taxon>
        <taxon>Bacillati</taxon>
        <taxon>Actinomycetota</taxon>
        <taxon>Actinomycetes</taxon>
        <taxon>Propionibacteriales</taxon>
        <taxon>Nocardioidaceae</taxon>
        <taxon>environmental samples</taxon>
    </lineage>
</organism>
<dbReference type="Gene3D" id="3.40.50.150">
    <property type="entry name" value="Vaccinia Virus protein VP39"/>
    <property type="match status" value="1"/>
</dbReference>
<dbReference type="SUPFAM" id="SSF53335">
    <property type="entry name" value="S-adenosyl-L-methionine-dependent methyltransferases"/>
    <property type="match status" value="1"/>
</dbReference>
<dbReference type="EMBL" id="CADCUL010000124">
    <property type="protein sequence ID" value="CAA9376262.1"/>
    <property type="molecule type" value="Genomic_DNA"/>
</dbReference>
<gene>
    <name evidence="5" type="ORF">AVDCRST_MAG21-1273</name>
</gene>
<accession>A0A6J4N4H2</accession>
<keyword evidence="3" id="KW-0949">S-adenosyl-L-methionine</keyword>
<dbReference type="GO" id="GO:0032259">
    <property type="term" value="P:methylation"/>
    <property type="evidence" value="ECO:0007669"/>
    <property type="project" value="UniProtKB-KW"/>
</dbReference>
<dbReference type="CDD" id="cd02440">
    <property type="entry name" value="AdoMet_MTases"/>
    <property type="match status" value="1"/>
</dbReference>
<dbReference type="InterPro" id="IPR013216">
    <property type="entry name" value="Methyltransf_11"/>
</dbReference>
<protein>
    <recommendedName>
        <fullName evidence="4">Methyltransferase type 11 domain-containing protein</fullName>
    </recommendedName>
</protein>
<dbReference type="GO" id="GO:0008757">
    <property type="term" value="F:S-adenosylmethionine-dependent methyltransferase activity"/>
    <property type="evidence" value="ECO:0007669"/>
    <property type="project" value="InterPro"/>
</dbReference>